<dbReference type="Pfam" id="PF00528">
    <property type="entry name" value="BPD_transp_1"/>
    <property type="match status" value="1"/>
</dbReference>
<dbReference type="SUPFAM" id="SSF161098">
    <property type="entry name" value="MetI-like"/>
    <property type="match status" value="1"/>
</dbReference>
<dbReference type="PROSITE" id="PS50928">
    <property type="entry name" value="ABC_TM1"/>
    <property type="match status" value="1"/>
</dbReference>
<reference evidence="10 11" key="1">
    <citation type="submission" date="2016-10" db="EMBL/GenBank/DDBJ databases">
        <authorList>
            <person name="de Groot N.N."/>
        </authorList>
    </citation>
    <scope>NUCLEOTIDE SEQUENCE [LARGE SCALE GENOMIC DNA]</scope>
    <source>
        <strain evidence="10 11">MON 2.2</strain>
    </source>
</reference>
<evidence type="ECO:0000256" key="4">
    <source>
        <dbReference type="ARBA" id="ARBA00022692"/>
    </source>
</evidence>
<keyword evidence="4 7" id="KW-0812">Transmembrane</keyword>
<keyword evidence="6 7" id="KW-0472">Membrane</keyword>
<accession>A0A1G6YXI5</accession>
<feature type="transmembrane region" description="Helical" evidence="7">
    <location>
        <begin position="102"/>
        <end position="123"/>
    </location>
</feature>
<dbReference type="GO" id="GO:0055085">
    <property type="term" value="P:transmembrane transport"/>
    <property type="evidence" value="ECO:0007669"/>
    <property type="project" value="InterPro"/>
</dbReference>
<evidence type="ECO:0000256" key="2">
    <source>
        <dbReference type="ARBA" id="ARBA00022448"/>
    </source>
</evidence>
<evidence type="ECO:0000256" key="3">
    <source>
        <dbReference type="ARBA" id="ARBA00022475"/>
    </source>
</evidence>
<dbReference type="RefSeq" id="WP_090593157.1">
    <property type="nucleotide sequence ID" value="NZ_LT629688.1"/>
</dbReference>
<comment type="similarity">
    <text evidence="7">Belongs to the binding-protein-dependent transport system permease family.</text>
</comment>
<evidence type="ECO:0000313" key="11">
    <source>
        <dbReference type="Proteomes" id="UP000198546"/>
    </source>
</evidence>
<evidence type="ECO:0000259" key="9">
    <source>
        <dbReference type="PROSITE" id="PS50928"/>
    </source>
</evidence>
<feature type="region of interest" description="Disordered" evidence="8">
    <location>
        <begin position="1"/>
        <end position="31"/>
    </location>
</feature>
<feature type="domain" description="ABC transmembrane type-1" evidence="9">
    <location>
        <begin position="98"/>
        <end position="289"/>
    </location>
</feature>
<feature type="transmembrane region" description="Helical" evidence="7">
    <location>
        <begin position="210"/>
        <end position="229"/>
    </location>
</feature>
<dbReference type="Gene3D" id="1.10.3720.10">
    <property type="entry name" value="MetI-like"/>
    <property type="match status" value="1"/>
</dbReference>
<evidence type="ECO:0000256" key="7">
    <source>
        <dbReference type="RuleBase" id="RU363032"/>
    </source>
</evidence>
<organism evidence="10 11">
    <name type="scientific">Auraticoccus monumenti</name>
    <dbReference type="NCBI Taxonomy" id="675864"/>
    <lineage>
        <taxon>Bacteria</taxon>
        <taxon>Bacillati</taxon>
        <taxon>Actinomycetota</taxon>
        <taxon>Actinomycetes</taxon>
        <taxon>Propionibacteriales</taxon>
        <taxon>Propionibacteriaceae</taxon>
        <taxon>Auraticoccus</taxon>
    </lineage>
</organism>
<dbReference type="OrthoDB" id="61122at2"/>
<name>A0A1G6YXI5_9ACTN</name>
<proteinExistence type="inferred from homology"/>
<dbReference type="EMBL" id="LT629688">
    <property type="protein sequence ID" value="SDD94763.1"/>
    <property type="molecule type" value="Genomic_DNA"/>
</dbReference>
<feature type="transmembrane region" description="Helical" evidence="7">
    <location>
        <begin position="270"/>
        <end position="289"/>
    </location>
</feature>
<dbReference type="CDD" id="cd06261">
    <property type="entry name" value="TM_PBP2"/>
    <property type="match status" value="1"/>
</dbReference>
<comment type="subcellular location">
    <subcellularLocation>
        <location evidence="1 7">Cell membrane</location>
        <topology evidence="1 7">Multi-pass membrane protein</topology>
    </subcellularLocation>
</comment>
<feature type="transmembrane region" description="Helical" evidence="7">
    <location>
        <begin position="130"/>
        <end position="150"/>
    </location>
</feature>
<sequence>MTSLNQTTVPEPVAALPDARPGDPGPPPRRPVGKGGIGLTVVLAVVAVVWIAPLALLVITAIRPLSDFVGNGPLSWPQQLTWTNFTDAWRIGNFSSSYRNSIVLALLKVPIGVLISAMLAYALSKLRIRFARFIMFAVFLGLTIPIYITIVPNFITLRSLGLTDSLLGLTGPYLAFGIPFCVLVLQAFFRQVPDEILEAARIDGAGNWRIFFTIMLPLSLPALVTVAILDGVATWNELLMALIILNSEDSKTVPVGLLNFQGQFANNNTGLAAGILIAVVPILIIYVLLQRYIVSGLTAGATKG</sequence>
<evidence type="ECO:0000256" key="5">
    <source>
        <dbReference type="ARBA" id="ARBA00022989"/>
    </source>
</evidence>
<keyword evidence="3" id="KW-1003">Cell membrane</keyword>
<evidence type="ECO:0000256" key="8">
    <source>
        <dbReference type="SAM" id="MobiDB-lite"/>
    </source>
</evidence>
<feature type="transmembrane region" description="Helical" evidence="7">
    <location>
        <begin position="170"/>
        <end position="189"/>
    </location>
</feature>
<dbReference type="GO" id="GO:0005886">
    <property type="term" value="C:plasma membrane"/>
    <property type="evidence" value="ECO:0007669"/>
    <property type="project" value="UniProtKB-SubCell"/>
</dbReference>
<keyword evidence="11" id="KW-1185">Reference proteome</keyword>
<dbReference type="PANTHER" id="PTHR43744:SF12">
    <property type="entry name" value="ABC TRANSPORTER PERMEASE PROTEIN MG189-RELATED"/>
    <property type="match status" value="1"/>
</dbReference>
<dbReference type="Proteomes" id="UP000198546">
    <property type="component" value="Chromosome i"/>
</dbReference>
<dbReference type="InterPro" id="IPR000515">
    <property type="entry name" value="MetI-like"/>
</dbReference>
<keyword evidence="5 7" id="KW-1133">Transmembrane helix</keyword>
<dbReference type="PANTHER" id="PTHR43744">
    <property type="entry name" value="ABC TRANSPORTER PERMEASE PROTEIN MG189-RELATED-RELATED"/>
    <property type="match status" value="1"/>
</dbReference>
<gene>
    <name evidence="10" type="ORF">SAMN04489747_2120</name>
</gene>
<dbReference type="AlphaFoldDB" id="A0A1G6YXI5"/>
<feature type="transmembrane region" description="Helical" evidence="7">
    <location>
        <begin position="37"/>
        <end position="62"/>
    </location>
</feature>
<protein>
    <submittedName>
        <fullName evidence="10">Carbohydrate ABC transporter membrane protein 2, CUT1 family</fullName>
    </submittedName>
</protein>
<evidence type="ECO:0000313" key="10">
    <source>
        <dbReference type="EMBL" id="SDD94763.1"/>
    </source>
</evidence>
<keyword evidence="2 7" id="KW-0813">Transport</keyword>
<dbReference type="InterPro" id="IPR035906">
    <property type="entry name" value="MetI-like_sf"/>
</dbReference>
<evidence type="ECO:0000256" key="6">
    <source>
        <dbReference type="ARBA" id="ARBA00023136"/>
    </source>
</evidence>
<dbReference type="STRING" id="675864.SAMN04489747_2120"/>
<evidence type="ECO:0000256" key="1">
    <source>
        <dbReference type="ARBA" id="ARBA00004651"/>
    </source>
</evidence>